<organism evidence="2 3">
    <name type="scientific">Mycena rosella</name>
    <name type="common">Pink bonnet</name>
    <name type="synonym">Agaricus rosellus</name>
    <dbReference type="NCBI Taxonomy" id="1033263"/>
    <lineage>
        <taxon>Eukaryota</taxon>
        <taxon>Fungi</taxon>
        <taxon>Dikarya</taxon>
        <taxon>Basidiomycota</taxon>
        <taxon>Agaricomycotina</taxon>
        <taxon>Agaricomycetes</taxon>
        <taxon>Agaricomycetidae</taxon>
        <taxon>Agaricales</taxon>
        <taxon>Marasmiineae</taxon>
        <taxon>Mycenaceae</taxon>
        <taxon>Mycena</taxon>
    </lineage>
</organism>
<gene>
    <name evidence="2" type="ORF">B0H17DRAFT_1195101</name>
</gene>
<accession>A0AAD7DZV4</accession>
<proteinExistence type="predicted"/>
<dbReference type="EMBL" id="JARKIE010000016">
    <property type="protein sequence ID" value="KAJ7701890.1"/>
    <property type="molecule type" value="Genomic_DNA"/>
</dbReference>
<comment type="caution">
    <text evidence="2">The sequence shown here is derived from an EMBL/GenBank/DDBJ whole genome shotgun (WGS) entry which is preliminary data.</text>
</comment>
<keyword evidence="3" id="KW-1185">Reference proteome</keyword>
<dbReference type="Proteomes" id="UP001221757">
    <property type="component" value="Unassembled WGS sequence"/>
</dbReference>
<name>A0AAD7DZV4_MYCRO</name>
<reference evidence="2" key="1">
    <citation type="submission" date="2023-03" db="EMBL/GenBank/DDBJ databases">
        <title>Massive genome expansion in bonnet fungi (Mycena s.s.) driven by repeated elements and novel gene families across ecological guilds.</title>
        <authorList>
            <consortium name="Lawrence Berkeley National Laboratory"/>
            <person name="Harder C.B."/>
            <person name="Miyauchi S."/>
            <person name="Viragh M."/>
            <person name="Kuo A."/>
            <person name="Thoen E."/>
            <person name="Andreopoulos B."/>
            <person name="Lu D."/>
            <person name="Skrede I."/>
            <person name="Drula E."/>
            <person name="Henrissat B."/>
            <person name="Morin E."/>
            <person name="Kohler A."/>
            <person name="Barry K."/>
            <person name="LaButti K."/>
            <person name="Morin E."/>
            <person name="Salamov A."/>
            <person name="Lipzen A."/>
            <person name="Mereny Z."/>
            <person name="Hegedus B."/>
            <person name="Baldrian P."/>
            <person name="Stursova M."/>
            <person name="Weitz H."/>
            <person name="Taylor A."/>
            <person name="Grigoriev I.V."/>
            <person name="Nagy L.G."/>
            <person name="Martin F."/>
            <person name="Kauserud H."/>
        </authorList>
    </citation>
    <scope>NUCLEOTIDE SEQUENCE</scope>
    <source>
        <strain evidence="2">CBHHK067</strain>
    </source>
</reference>
<sequence>MYSSDDEGYASNDDPDVPPALMEPDNVFNTRRPPLTYHRIPQYSRVMAEERVAAAAPAASQPLEDNNNYQGLSLRYKEPPGGAFTPCCRCYCSCGMCSSMDAAPVEMAWATGGPCHAIQTE</sequence>
<evidence type="ECO:0000313" key="3">
    <source>
        <dbReference type="Proteomes" id="UP001221757"/>
    </source>
</evidence>
<feature type="region of interest" description="Disordered" evidence="1">
    <location>
        <begin position="1"/>
        <end position="33"/>
    </location>
</feature>
<evidence type="ECO:0000256" key="1">
    <source>
        <dbReference type="SAM" id="MobiDB-lite"/>
    </source>
</evidence>
<protein>
    <submittedName>
        <fullName evidence="2">Uncharacterized protein</fullName>
    </submittedName>
</protein>
<dbReference type="AlphaFoldDB" id="A0AAD7DZV4"/>
<feature type="compositionally biased region" description="Acidic residues" evidence="1">
    <location>
        <begin position="1"/>
        <end position="16"/>
    </location>
</feature>
<evidence type="ECO:0000313" key="2">
    <source>
        <dbReference type="EMBL" id="KAJ7701890.1"/>
    </source>
</evidence>